<keyword evidence="3" id="KW-1185">Reference proteome</keyword>
<evidence type="ECO:0000313" key="3">
    <source>
        <dbReference type="Proteomes" id="UP000242501"/>
    </source>
</evidence>
<reference evidence="3" key="1">
    <citation type="submission" date="2016-09" db="EMBL/GenBank/DDBJ databases">
        <authorList>
            <person name="Varghese N."/>
            <person name="Submissions S."/>
        </authorList>
    </citation>
    <scope>NUCLEOTIDE SEQUENCE [LARGE SCALE GENOMIC DNA]</scope>
    <source>
        <strain evidence="3">ANC 4422</strain>
    </source>
</reference>
<keyword evidence="1" id="KW-1133">Transmembrane helix</keyword>
<proteinExistence type="predicted"/>
<organism evidence="2 3">
    <name type="scientific">Acinetobacter boissieri</name>
    <dbReference type="NCBI Taxonomy" id="1219383"/>
    <lineage>
        <taxon>Bacteria</taxon>
        <taxon>Pseudomonadati</taxon>
        <taxon>Pseudomonadota</taxon>
        <taxon>Gammaproteobacteria</taxon>
        <taxon>Moraxellales</taxon>
        <taxon>Moraxellaceae</taxon>
        <taxon>Acinetobacter</taxon>
    </lineage>
</organism>
<name>A0A1G6H141_9GAMM</name>
<keyword evidence="1" id="KW-0472">Membrane</keyword>
<keyword evidence="1" id="KW-0812">Transmembrane</keyword>
<evidence type="ECO:0000256" key="1">
    <source>
        <dbReference type="SAM" id="Phobius"/>
    </source>
</evidence>
<evidence type="ECO:0000313" key="2">
    <source>
        <dbReference type="EMBL" id="SDB87106.1"/>
    </source>
</evidence>
<dbReference type="RefSeq" id="WP_092747011.1">
    <property type="nucleotide sequence ID" value="NZ_FMYL01000003.1"/>
</dbReference>
<feature type="transmembrane region" description="Helical" evidence="1">
    <location>
        <begin position="213"/>
        <end position="235"/>
    </location>
</feature>
<dbReference type="AlphaFoldDB" id="A0A1G6H141"/>
<dbReference type="STRING" id="1219383.SAMN05421733_10339"/>
<dbReference type="Proteomes" id="UP000242501">
    <property type="component" value="Unassembled WGS sequence"/>
</dbReference>
<accession>A0A1G6H141</accession>
<dbReference type="OrthoDB" id="5919045at2"/>
<feature type="transmembrane region" description="Helical" evidence="1">
    <location>
        <begin position="188"/>
        <end position="207"/>
    </location>
</feature>
<feature type="transmembrane region" description="Helical" evidence="1">
    <location>
        <begin position="20"/>
        <end position="44"/>
    </location>
</feature>
<sequence length="280" mass="32725">MLQFISYIFEFPVNSPSSNIPWVAVGAIVAAIIAATIAFITMVVTKENSVSQFRQNWINELREDIAIFISSINLLDDLKEEEQQQQQQRYSDFKSADLKSEEKKHKNDLKYNIHEKYMNIDMKLSGKDIYDRILKELIKIIYEDFLNKNSNPSKEYMNLLNANLLILLKNEWIRVKNGEKWFSRSKTIVPSALIALGLINIVLLNPFDHSPLIIFSGIFLIIFLFGMVCHKIIIYTREENHTYTKDYIENIIKKLKDLNHNEIISKLSDKKTLEKYSNKI</sequence>
<gene>
    <name evidence="2" type="ORF">SAMN05421733_10339</name>
</gene>
<dbReference type="EMBL" id="FMYL01000003">
    <property type="protein sequence ID" value="SDB87106.1"/>
    <property type="molecule type" value="Genomic_DNA"/>
</dbReference>
<protein>
    <submittedName>
        <fullName evidence="2">Uncharacterized protein</fullName>
    </submittedName>
</protein>